<dbReference type="PANTHER" id="PTHR41287">
    <property type="match status" value="1"/>
</dbReference>
<dbReference type="InterPro" id="IPR046462">
    <property type="entry name" value="TerL_nuclease"/>
</dbReference>
<evidence type="ECO:0000259" key="1">
    <source>
        <dbReference type="Pfam" id="PF03354"/>
    </source>
</evidence>
<dbReference type="InterPro" id="IPR005021">
    <property type="entry name" value="Terminase_largesu-like"/>
</dbReference>
<dbReference type="PANTHER" id="PTHR41287:SF1">
    <property type="entry name" value="PROTEIN YMFN"/>
    <property type="match status" value="1"/>
</dbReference>
<keyword evidence="4" id="KW-1185">Reference proteome</keyword>
<name>A0A4Z0YC01_9FIRM</name>
<gene>
    <name evidence="3" type="ORF">CAGA_24750</name>
</gene>
<dbReference type="Gene3D" id="3.40.50.300">
    <property type="entry name" value="P-loop containing nucleotide triphosphate hydrolases"/>
    <property type="match status" value="1"/>
</dbReference>
<comment type="caution">
    <text evidence="3">The sequence shown here is derived from an EMBL/GenBank/DDBJ whole genome shotgun (WGS) entry which is preliminary data.</text>
</comment>
<proteinExistence type="predicted"/>
<feature type="domain" description="Terminase large subunit-like ATPase" evidence="1">
    <location>
        <begin position="65"/>
        <end position="235"/>
    </location>
</feature>
<organism evidence="3 4">
    <name type="scientific">Caproiciproducens galactitolivorans</name>
    <dbReference type="NCBI Taxonomy" id="642589"/>
    <lineage>
        <taxon>Bacteria</taxon>
        <taxon>Bacillati</taxon>
        <taxon>Bacillota</taxon>
        <taxon>Clostridia</taxon>
        <taxon>Eubacteriales</taxon>
        <taxon>Acutalibacteraceae</taxon>
        <taxon>Caproiciproducens</taxon>
    </lineage>
</organism>
<protein>
    <submittedName>
        <fullName evidence="3">Phage terminase</fullName>
    </submittedName>
</protein>
<dbReference type="Pfam" id="PF20441">
    <property type="entry name" value="TerL_nuclease"/>
    <property type="match status" value="1"/>
</dbReference>
<accession>A0A4Z0YC01</accession>
<dbReference type="Pfam" id="PF03354">
    <property type="entry name" value="TerL_ATPase"/>
    <property type="match status" value="1"/>
</dbReference>
<evidence type="ECO:0000259" key="2">
    <source>
        <dbReference type="Pfam" id="PF20441"/>
    </source>
</evidence>
<dbReference type="AlphaFoldDB" id="A0A4Z0YC01"/>
<evidence type="ECO:0000313" key="3">
    <source>
        <dbReference type="EMBL" id="TGJ75376.1"/>
    </source>
</evidence>
<sequence length="548" mass="62777">MNVICKEIDEYISLVRHGSVPVCKDQMLLCDYIEKCFATEDIHIDEKQLARYLDKQKFFPFRLLPWEKFVFTLHNCTYRADGLLRWPILFIMVGRGAGKNGYLSFESFCWITPINGVKNYDVDIFATAEDQAKTSFEDVYNVLEDNKTKLGRFFNWNKEVITNLATGSRIRFRTSGVKTKDGGRPGAVVFDEFHAYENYKMVDVARTGLGKKAFPRQTIITTDGYVRGGPLDDIKAQADQILNGGMDDKGMLPFICRLDDPAEVDNPKMWYKANPSLQYFPVLRQELEQEYAQYQINPSGNSSFVVKRMNLPKTFDDESVTDWNNILAAKRPIPDLEWCDCVAGIDYMKTTDFLSAGLLFKHKGIYYWMQHTWVCRASADLPRIKAPLGDWEDAGYLTFCDGPEIPPDVPAAWLVEKAKEYHITLLGIDNFRYTLLTKALREAGFDTDKGGANNIMLCKRVTENRYVPVITSLFNTHRICWGDDPMMPWYTNNTCIITDRGNQYYGKKEEKSRKTDGFKAMVAAICASENLADSGEESNIDDFKVYSY</sequence>
<dbReference type="Proteomes" id="UP000297714">
    <property type="component" value="Unassembled WGS sequence"/>
</dbReference>
<dbReference type="InterPro" id="IPR046461">
    <property type="entry name" value="TerL_ATPase"/>
</dbReference>
<dbReference type="GO" id="GO:0004519">
    <property type="term" value="F:endonuclease activity"/>
    <property type="evidence" value="ECO:0007669"/>
    <property type="project" value="InterPro"/>
</dbReference>
<dbReference type="InterPro" id="IPR027417">
    <property type="entry name" value="P-loop_NTPase"/>
</dbReference>
<reference evidence="3 4" key="1">
    <citation type="submission" date="2019-04" db="EMBL/GenBank/DDBJ databases">
        <authorList>
            <person name="Poehlein A."/>
            <person name="Bengelsdorf F.R."/>
            <person name="Duerre P."/>
            <person name="Daniel R."/>
        </authorList>
    </citation>
    <scope>NUCLEOTIDE SEQUENCE [LARGE SCALE GENOMIC DNA]</scope>
    <source>
        <strain evidence="3 4">BS-1</strain>
    </source>
</reference>
<dbReference type="EMBL" id="SRMQ01000019">
    <property type="protein sequence ID" value="TGJ75376.1"/>
    <property type="molecule type" value="Genomic_DNA"/>
</dbReference>
<evidence type="ECO:0000313" key="4">
    <source>
        <dbReference type="Proteomes" id="UP000297714"/>
    </source>
</evidence>
<dbReference type="RefSeq" id="WP_243113042.1">
    <property type="nucleotide sequence ID" value="NZ_SRMQ01000019.1"/>
</dbReference>
<feature type="domain" description="Terminase large subunit-like endonuclease" evidence="2">
    <location>
        <begin position="249"/>
        <end position="379"/>
    </location>
</feature>